<name>A0ACC1N290_9HYPO</name>
<comment type="caution">
    <text evidence="1">The sequence shown here is derived from an EMBL/GenBank/DDBJ whole genome shotgun (WGS) entry which is preliminary data.</text>
</comment>
<organism evidence="1 2">
    <name type="scientific">Zarea fungicola</name>
    <dbReference type="NCBI Taxonomy" id="93591"/>
    <lineage>
        <taxon>Eukaryota</taxon>
        <taxon>Fungi</taxon>
        <taxon>Dikarya</taxon>
        <taxon>Ascomycota</taxon>
        <taxon>Pezizomycotina</taxon>
        <taxon>Sordariomycetes</taxon>
        <taxon>Hypocreomycetidae</taxon>
        <taxon>Hypocreales</taxon>
        <taxon>Cordycipitaceae</taxon>
        <taxon>Zarea</taxon>
    </lineage>
</organism>
<dbReference type="Proteomes" id="UP001143910">
    <property type="component" value="Unassembled WGS sequence"/>
</dbReference>
<evidence type="ECO:0000313" key="2">
    <source>
        <dbReference type="Proteomes" id="UP001143910"/>
    </source>
</evidence>
<reference evidence="1" key="1">
    <citation type="submission" date="2022-08" db="EMBL/GenBank/DDBJ databases">
        <title>Genome Sequence of Lecanicillium fungicola.</title>
        <authorList>
            <person name="Buettner E."/>
        </authorList>
    </citation>
    <scope>NUCLEOTIDE SEQUENCE</scope>
    <source>
        <strain evidence="1">Babe33</strain>
    </source>
</reference>
<evidence type="ECO:0000313" key="1">
    <source>
        <dbReference type="EMBL" id="KAJ2973184.1"/>
    </source>
</evidence>
<gene>
    <name evidence="1" type="ORF">NQ176_g6753</name>
</gene>
<protein>
    <submittedName>
        <fullName evidence="1">Uncharacterized protein</fullName>
    </submittedName>
</protein>
<proteinExistence type="predicted"/>
<accession>A0ACC1N290</accession>
<keyword evidence="2" id="KW-1185">Reference proteome</keyword>
<dbReference type="EMBL" id="JANJQO010001013">
    <property type="protein sequence ID" value="KAJ2973184.1"/>
    <property type="molecule type" value="Genomic_DNA"/>
</dbReference>
<sequence>MASDIAEALKTKFQEEFDLFLGDAYNINQAKLEHILKMLHARAVNEQVNTLYNNEVQDRLRIVKVLEPKLVRMAAARQETFKITPIMASFFMVLPMSKLESLERTANIPALLDHLICLRGHVHRFQRGHYTEDEKEDKRKQYSIPSSSQSQPAAHLGQRATSTASGASQASRNSKGKKRANDGSIVSQDSRIGAKEQAERSYASRRDCKKPDGNKCVVTGSTRVELCHIVPYALYNTASRQSQVKKSIPELFTYFGDTTELTELIYTHVMLDHHWNIIPLQKLIHEAWGNAECAFKFLGIYPDNDKYIVKLQFHWLNLRNFTKEAHDKFQFNFDSVSEMVGKPLYPEFPKEGGEVLRQDTTSIRTGDVFKITMPNEADAMKMKTVIDAQWVVLRIAAMSGAALDFRLSLSDTTLEPENSAIRELLEADEANEAETTMEDVAFWAKSLPWADSDDEKT</sequence>